<evidence type="ECO:0000259" key="2">
    <source>
        <dbReference type="Pfam" id="PF04892"/>
    </source>
</evidence>
<dbReference type="InterPro" id="IPR006976">
    <property type="entry name" value="VanZ-like"/>
</dbReference>
<protein>
    <submittedName>
        <fullName evidence="3">VanZ family protein</fullName>
    </submittedName>
</protein>
<keyword evidence="1" id="KW-0472">Membrane</keyword>
<proteinExistence type="predicted"/>
<feature type="transmembrane region" description="Helical" evidence="1">
    <location>
        <begin position="7"/>
        <end position="24"/>
    </location>
</feature>
<keyword evidence="1" id="KW-0812">Transmembrane</keyword>
<keyword evidence="1" id="KW-1133">Transmembrane helix</keyword>
<feature type="transmembrane region" description="Helical" evidence="1">
    <location>
        <begin position="58"/>
        <end position="79"/>
    </location>
</feature>
<comment type="caution">
    <text evidence="3">The sequence shown here is derived from an EMBL/GenBank/DDBJ whole genome shotgun (WGS) entry which is preliminary data.</text>
</comment>
<evidence type="ECO:0000313" key="3">
    <source>
        <dbReference type="EMBL" id="MDC3416105.1"/>
    </source>
</evidence>
<evidence type="ECO:0000313" key="4">
    <source>
        <dbReference type="Proteomes" id="UP001145069"/>
    </source>
</evidence>
<dbReference type="Proteomes" id="UP001145069">
    <property type="component" value="Unassembled WGS sequence"/>
</dbReference>
<gene>
    <name evidence="3" type="ORF">NC799_04150</name>
</gene>
<reference evidence="3" key="1">
    <citation type="submission" date="2022-06" db="EMBL/GenBank/DDBJ databases">
        <title>Aquibacillus sp. a new bacterium isolated from soil saline samples.</title>
        <authorList>
            <person name="Galisteo C."/>
            <person name="De La Haba R."/>
            <person name="Sanchez-Porro C."/>
            <person name="Ventosa A."/>
        </authorList>
    </citation>
    <scope>NUCLEOTIDE SEQUENCE</scope>
    <source>
        <strain evidence="3">3ASR75-54</strain>
    </source>
</reference>
<feature type="domain" description="VanZ-like" evidence="2">
    <location>
        <begin position="12"/>
        <end position="79"/>
    </location>
</feature>
<dbReference type="Pfam" id="PF04892">
    <property type="entry name" value="VanZ"/>
    <property type="match status" value="1"/>
</dbReference>
<evidence type="ECO:0000256" key="1">
    <source>
        <dbReference type="SAM" id="Phobius"/>
    </source>
</evidence>
<sequence length="81" mass="9273">MHKGAHVTVYLILMILFFMAINTWRNNQIAARLGFILTVGYAIFDEIHQGFTPNRTPYIGDVFLDAFGAAIGFVLLFFFKR</sequence>
<keyword evidence="4" id="KW-1185">Reference proteome</keyword>
<dbReference type="NCBIfam" id="NF037970">
    <property type="entry name" value="vanZ_1"/>
    <property type="match status" value="1"/>
</dbReference>
<accession>A0A9X3WB04</accession>
<organism evidence="3 4">
    <name type="scientific">Aquibacillus salsiterrae</name>
    <dbReference type="NCBI Taxonomy" id="2950439"/>
    <lineage>
        <taxon>Bacteria</taxon>
        <taxon>Bacillati</taxon>
        <taxon>Bacillota</taxon>
        <taxon>Bacilli</taxon>
        <taxon>Bacillales</taxon>
        <taxon>Bacillaceae</taxon>
        <taxon>Aquibacillus</taxon>
    </lineage>
</organism>
<dbReference type="EMBL" id="JAMQKC010000002">
    <property type="protein sequence ID" value="MDC3416105.1"/>
    <property type="molecule type" value="Genomic_DNA"/>
</dbReference>
<dbReference type="AlphaFoldDB" id="A0A9X3WB04"/>
<name>A0A9X3WB04_9BACI</name>